<dbReference type="InterPro" id="IPR013525">
    <property type="entry name" value="ABC2_TM"/>
</dbReference>
<accession>A0A9D2A0I8</accession>
<feature type="transmembrane region" description="Helical" evidence="5">
    <location>
        <begin position="239"/>
        <end position="264"/>
    </location>
</feature>
<dbReference type="EMBL" id="DXCQ01000060">
    <property type="protein sequence ID" value="HIY97329.1"/>
    <property type="molecule type" value="Genomic_DNA"/>
</dbReference>
<sequence>MKKFRRRSARMNLMHYRVLVRRYFKQIFTSLGTLLPLLLQAPVMLLIVYLVCQREAFTMKTPEFLTGANVILFMLVVMSALMGILNSYREICKEREVLSREVFGGLDISAYVLSKFSVLAAVGLFQCALLFGGSLLFIDFSYPHPATGYICSFAAMALTNISTMAIGLFISALLKKSESAILPVLFIIIEQVVFCDSLFSLEGGAGTIRYITPSAWGIAVFGNATGLNDWAPALFHKDLFALHPLVGLGVMAGITLLFLSLTTIRLKRAYRQKD</sequence>
<feature type="transmembrane region" description="Helical" evidence="5">
    <location>
        <begin position="150"/>
        <end position="174"/>
    </location>
</feature>
<dbReference type="Proteomes" id="UP000886750">
    <property type="component" value="Unassembled WGS sequence"/>
</dbReference>
<comment type="subcellular location">
    <subcellularLocation>
        <location evidence="1">Membrane</location>
        <topology evidence="1">Multi-pass membrane protein</topology>
    </subcellularLocation>
</comment>
<reference evidence="7" key="1">
    <citation type="journal article" date="2021" name="PeerJ">
        <title>Extensive microbial diversity within the chicken gut microbiome revealed by metagenomics and culture.</title>
        <authorList>
            <person name="Gilroy R."/>
            <person name="Ravi A."/>
            <person name="Getino M."/>
            <person name="Pursley I."/>
            <person name="Horton D.L."/>
            <person name="Alikhan N.F."/>
            <person name="Baker D."/>
            <person name="Gharbi K."/>
            <person name="Hall N."/>
            <person name="Watson M."/>
            <person name="Adriaenssens E.M."/>
            <person name="Foster-Nyarko E."/>
            <person name="Jarju S."/>
            <person name="Secka A."/>
            <person name="Antonio M."/>
            <person name="Oren A."/>
            <person name="Chaudhuri R.R."/>
            <person name="La Ragione R."/>
            <person name="Hildebrand F."/>
            <person name="Pallen M.J."/>
        </authorList>
    </citation>
    <scope>NUCLEOTIDE SEQUENCE</scope>
    <source>
        <strain evidence="7">1345</strain>
    </source>
</reference>
<keyword evidence="3 5" id="KW-1133">Transmembrane helix</keyword>
<dbReference type="AlphaFoldDB" id="A0A9D2A0I8"/>
<feature type="domain" description="ABC-2 type transporter transmembrane" evidence="6">
    <location>
        <begin position="16"/>
        <end position="218"/>
    </location>
</feature>
<protein>
    <submittedName>
        <fullName evidence="7">ABC transporter permease</fullName>
    </submittedName>
</protein>
<evidence type="ECO:0000313" key="8">
    <source>
        <dbReference type="Proteomes" id="UP000886750"/>
    </source>
</evidence>
<feature type="transmembrane region" description="Helical" evidence="5">
    <location>
        <begin position="119"/>
        <end position="138"/>
    </location>
</feature>
<evidence type="ECO:0000256" key="1">
    <source>
        <dbReference type="ARBA" id="ARBA00004141"/>
    </source>
</evidence>
<feature type="transmembrane region" description="Helical" evidence="5">
    <location>
        <begin position="180"/>
        <end position="201"/>
    </location>
</feature>
<dbReference type="Pfam" id="PF01061">
    <property type="entry name" value="ABC2_membrane"/>
    <property type="match status" value="1"/>
</dbReference>
<organism evidence="7 8">
    <name type="scientific">Candidatus Borkfalkia excrementigallinarum</name>
    <dbReference type="NCBI Taxonomy" id="2838506"/>
    <lineage>
        <taxon>Bacteria</taxon>
        <taxon>Bacillati</taxon>
        <taxon>Bacillota</taxon>
        <taxon>Clostridia</taxon>
        <taxon>Christensenellales</taxon>
        <taxon>Christensenellaceae</taxon>
        <taxon>Candidatus Borkfalkia</taxon>
    </lineage>
</organism>
<gene>
    <name evidence="7" type="ORF">H9729_06540</name>
</gene>
<name>A0A9D2A0I8_9FIRM</name>
<keyword evidence="4 5" id="KW-0472">Membrane</keyword>
<evidence type="ECO:0000256" key="4">
    <source>
        <dbReference type="ARBA" id="ARBA00023136"/>
    </source>
</evidence>
<feature type="transmembrane region" description="Helical" evidence="5">
    <location>
        <begin position="64"/>
        <end position="85"/>
    </location>
</feature>
<keyword evidence="2 5" id="KW-0812">Transmembrane</keyword>
<evidence type="ECO:0000313" key="7">
    <source>
        <dbReference type="EMBL" id="HIY97329.1"/>
    </source>
</evidence>
<comment type="caution">
    <text evidence="7">The sequence shown here is derived from an EMBL/GenBank/DDBJ whole genome shotgun (WGS) entry which is preliminary data.</text>
</comment>
<evidence type="ECO:0000259" key="6">
    <source>
        <dbReference type="Pfam" id="PF01061"/>
    </source>
</evidence>
<dbReference type="GO" id="GO:0140359">
    <property type="term" value="F:ABC-type transporter activity"/>
    <property type="evidence" value="ECO:0007669"/>
    <property type="project" value="InterPro"/>
</dbReference>
<evidence type="ECO:0000256" key="3">
    <source>
        <dbReference type="ARBA" id="ARBA00022989"/>
    </source>
</evidence>
<reference evidence="7" key="2">
    <citation type="submission" date="2021-04" db="EMBL/GenBank/DDBJ databases">
        <authorList>
            <person name="Gilroy R."/>
        </authorList>
    </citation>
    <scope>NUCLEOTIDE SEQUENCE</scope>
    <source>
        <strain evidence="7">1345</strain>
    </source>
</reference>
<proteinExistence type="predicted"/>
<evidence type="ECO:0000256" key="5">
    <source>
        <dbReference type="SAM" id="Phobius"/>
    </source>
</evidence>
<dbReference type="GO" id="GO:0016020">
    <property type="term" value="C:membrane"/>
    <property type="evidence" value="ECO:0007669"/>
    <property type="project" value="UniProtKB-SubCell"/>
</dbReference>
<evidence type="ECO:0000256" key="2">
    <source>
        <dbReference type="ARBA" id="ARBA00022692"/>
    </source>
</evidence>